<feature type="domain" description="Metallo-beta-lactamase" evidence="1">
    <location>
        <begin position="31"/>
        <end position="243"/>
    </location>
</feature>
<protein>
    <submittedName>
        <fullName evidence="2">Glyoxylase-like metal-dependent hydrolase (Beta-lactamase superfamily II)</fullName>
    </submittedName>
</protein>
<name>A0ABS2KNA9_9NOCA</name>
<keyword evidence="3" id="KW-1185">Reference proteome</keyword>
<dbReference type="Gene3D" id="1.10.10.10">
    <property type="entry name" value="Winged helix-like DNA-binding domain superfamily/Winged helix DNA-binding domain"/>
    <property type="match status" value="1"/>
</dbReference>
<evidence type="ECO:0000313" key="3">
    <source>
        <dbReference type="Proteomes" id="UP000703038"/>
    </source>
</evidence>
<dbReference type="Pfam" id="PF00753">
    <property type="entry name" value="Lactamase_B"/>
    <property type="match status" value="1"/>
</dbReference>
<dbReference type="EMBL" id="JAFBBK010000001">
    <property type="protein sequence ID" value="MBM7413383.1"/>
    <property type="molecule type" value="Genomic_DNA"/>
</dbReference>
<comment type="caution">
    <text evidence="2">The sequence shown here is derived from an EMBL/GenBank/DDBJ whole genome shotgun (WGS) entry which is preliminary data.</text>
</comment>
<dbReference type="SUPFAM" id="SSF56281">
    <property type="entry name" value="Metallo-hydrolase/oxidoreductase"/>
    <property type="match status" value="1"/>
</dbReference>
<sequence>MTARWSDPGSVRIADGIHRVPLQMPSDGLRAINVYALETDRGLALIDGGWRRPDTYDEFRSALAEFGHRPDDVHDVFVTHVHRDHYTFAVDLRRRHGCRIHLGSAEAPGIVAIGELASNMPTSSLRELERAGADDIARAVRVDTSDEDFDAADWESPDAWLTEGVLDIPGHRLTAVHTPGHTKGHMVFHDLDRDISYTGDHVLPTITPSIGFELGEWDLPLGHYLQSLEMMLDDRDRTVLPAHGDTGVGLHARVRELLDHHARRLAATRAVVAEMTRATGLDVAERLPWTRRDRPFSDLGTFDRMVAVCETLAHLDLEVHRGGLGVENRHGVDVFGVASD</sequence>
<dbReference type="InterPro" id="IPR001279">
    <property type="entry name" value="Metallo-B-lactamas"/>
</dbReference>
<dbReference type="InterPro" id="IPR036866">
    <property type="entry name" value="RibonucZ/Hydroxyglut_hydro"/>
</dbReference>
<dbReference type="Proteomes" id="UP000703038">
    <property type="component" value="Unassembled WGS sequence"/>
</dbReference>
<organism evidence="2 3">
    <name type="scientific">Rhodococcoides corynebacterioides</name>
    <dbReference type="NCBI Taxonomy" id="53972"/>
    <lineage>
        <taxon>Bacteria</taxon>
        <taxon>Bacillati</taxon>
        <taxon>Actinomycetota</taxon>
        <taxon>Actinomycetes</taxon>
        <taxon>Mycobacteriales</taxon>
        <taxon>Nocardiaceae</taxon>
        <taxon>Rhodococcoides</taxon>
    </lineage>
</organism>
<dbReference type="RefSeq" id="WP_307806105.1">
    <property type="nucleotide sequence ID" value="NZ_JAFBBK010000001.1"/>
</dbReference>
<dbReference type="SMART" id="SM00849">
    <property type="entry name" value="Lactamase_B"/>
    <property type="match status" value="1"/>
</dbReference>
<gene>
    <name evidence="2" type="ORF">JOE42_000116</name>
</gene>
<dbReference type="Gene3D" id="3.60.15.10">
    <property type="entry name" value="Ribonuclease Z/Hydroxyacylglutathione hydrolase-like"/>
    <property type="match status" value="1"/>
</dbReference>
<dbReference type="InterPro" id="IPR050662">
    <property type="entry name" value="Sec-metab_biosynth-thioest"/>
</dbReference>
<proteinExistence type="predicted"/>
<dbReference type="PANTHER" id="PTHR23131">
    <property type="entry name" value="ENDORIBONUCLEASE LACTB2"/>
    <property type="match status" value="1"/>
</dbReference>
<accession>A0ABS2KNA9</accession>
<dbReference type="InterPro" id="IPR036388">
    <property type="entry name" value="WH-like_DNA-bd_sf"/>
</dbReference>
<dbReference type="PANTHER" id="PTHR23131:SF4">
    <property type="entry name" value="METALLO-BETA-LACTAMASE SUPERFAMILY POTEIN"/>
    <property type="match status" value="1"/>
</dbReference>
<reference evidence="2 3" key="1">
    <citation type="submission" date="2021-01" db="EMBL/GenBank/DDBJ databases">
        <title>Genomics of switchgrass bacterial isolates.</title>
        <authorList>
            <person name="Shade A."/>
        </authorList>
    </citation>
    <scope>NUCLEOTIDE SEQUENCE [LARGE SCALE GENOMIC DNA]</scope>
    <source>
        <strain evidence="2 3">PvP111</strain>
    </source>
</reference>
<evidence type="ECO:0000313" key="2">
    <source>
        <dbReference type="EMBL" id="MBM7413383.1"/>
    </source>
</evidence>
<evidence type="ECO:0000259" key="1">
    <source>
        <dbReference type="SMART" id="SM00849"/>
    </source>
</evidence>